<name>A0ABP7LB74_9ACTN</name>
<comment type="caution">
    <text evidence="7">The sequence shown here is derived from an EMBL/GenBank/DDBJ whole genome shotgun (WGS) entry which is preliminary data.</text>
</comment>
<organism evidence="7 8">
    <name type="scientific">Streptomyces gulbargensis</name>
    <dbReference type="NCBI Taxonomy" id="364901"/>
    <lineage>
        <taxon>Bacteria</taxon>
        <taxon>Bacillati</taxon>
        <taxon>Actinomycetota</taxon>
        <taxon>Actinomycetes</taxon>
        <taxon>Kitasatosporales</taxon>
        <taxon>Streptomycetaceae</taxon>
        <taxon>Streptomyces</taxon>
    </lineage>
</organism>
<keyword evidence="2" id="KW-0808">Transferase</keyword>
<gene>
    <name evidence="7" type="primary">fabD</name>
    <name evidence="7" type="ORF">GCM10022244_04420</name>
</gene>
<dbReference type="SUPFAM" id="SSF55048">
    <property type="entry name" value="Probable ACP-binding domain of malonyl-CoA ACP transacylase"/>
    <property type="match status" value="1"/>
</dbReference>
<dbReference type="Proteomes" id="UP001501000">
    <property type="component" value="Unassembled WGS sequence"/>
</dbReference>
<dbReference type="RefSeq" id="WP_345278180.1">
    <property type="nucleotide sequence ID" value="NZ_BAABAJ010000001.1"/>
</dbReference>
<dbReference type="InterPro" id="IPR016035">
    <property type="entry name" value="Acyl_Trfase/lysoPLipase"/>
</dbReference>
<accession>A0ABP7LB74</accession>
<evidence type="ECO:0000259" key="6">
    <source>
        <dbReference type="SMART" id="SM00827"/>
    </source>
</evidence>
<dbReference type="Gene3D" id="3.30.70.250">
    <property type="entry name" value="Malonyl-CoA ACP transacylase, ACP-binding"/>
    <property type="match status" value="1"/>
</dbReference>
<dbReference type="InterPro" id="IPR014179">
    <property type="entry name" value="PfaD-like_TIM-barrel"/>
</dbReference>
<reference evidence="8" key="1">
    <citation type="journal article" date="2019" name="Int. J. Syst. Evol. Microbiol.">
        <title>The Global Catalogue of Microorganisms (GCM) 10K type strain sequencing project: providing services to taxonomists for standard genome sequencing and annotation.</title>
        <authorList>
            <consortium name="The Broad Institute Genomics Platform"/>
            <consortium name="The Broad Institute Genome Sequencing Center for Infectious Disease"/>
            <person name="Wu L."/>
            <person name="Ma J."/>
        </authorList>
    </citation>
    <scope>NUCLEOTIDE SEQUENCE [LARGE SCALE GENOMIC DNA]</scope>
    <source>
        <strain evidence="8">JCM 16956</strain>
    </source>
</reference>
<evidence type="ECO:0000256" key="1">
    <source>
        <dbReference type="ARBA" id="ARBA00013258"/>
    </source>
</evidence>
<feature type="region of interest" description="Disordered" evidence="5">
    <location>
        <begin position="284"/>
        <end position="353"/>
    </location>
</feature>
<evidence type="ECO:0000313" key="8">
    <source>
        <dbReference type="Proteomes" id="UP001501000"/>
    </source>
</evidence>
<dbReference type="InterPro" id="IPR049489">
    <property type="entry name" value="FabD-like_helical_ins"/>
</dbReference>
<dbReference type="NCBIfam" id="TIGR00128">
    <property type="entry name" value="fabD"/>
    <property type="match status" value="1"/>
</dbReference>
<feature type="compositionally biased region" description="Low complexity" evidence="5">
    <location>
        <begin position="284"/>
        <end position="324"/>
    </location>
</feature>
<evidence type="ECO:0000256" key="5">
    <source>
        <dbReference type="SAM" id="MobiDB-lite"/>
    </source>
</evidence>
<dbReference type="Gene3D" id="3.20.20.70">
    <property type="entry name" value="Aldolase class I"/>
    <property type="match status" value="1"/>
</dbReference>
<keyword evidence="3" id="KW-0012">Acyltransferase</keyword>
<dbReference type="PANTHER" id="PTHR42681">
    <property type="entry name" value="MALONYL-COA-ACYL CARRIER PROTEIN TRANSACYLASE, MITOCHONDRIAL"/>
    <property type="match status" value="1"/>
</dbReference>
<proteinExistence type="predicted"/>
<dbReference type="SMART" id="SM00827">
    <property type="entry name" value="PKS_AT"/>
    <property type="match status" value="1"/>
</dbReference>
<dbReference type="EC" id="2.3.1.39" evidence="1"/>
<dbReference type="InterPro" id="IPR016036">
    <property type="entry name" value="Malonyl_transacylase_ACP-bd"/>
</dbReference>
<evidence type="ECO:0000313" key="7">
    <source>
        <dbReference type="EMBL" id="GAA3897288.1"/>
    </source>
</evidence>
<dbReference type="Pfam" id="PF00698">
    <property type="entry name" value="Acyl_transf_1"/>
    <property type="match status" value="1"/>
</dbReference>
<evidence type="ECO:0000256" key="4">
    <source>
        <dbReference type="ARBA" id="ARBA00048462"/>
    </source>
</evidence>
<sequence>MRALLFAGQGSQRRGMGADVFDAFPDHCALADDILGYSVRDLCLRDDGDRLRLTRYAQPALFTVHALTYLAQRAERGEPDVVAGHSLGEFNALMAAGVLDFATGLRLVAERGRLMGEADGGAMAAVIGTGLAEVERVLAAAGREDVEIANDNAPTQVVISGSPQGVSAVTRLLATAAPAVRCVPLPVSAAFHSRDMAPAARRFADTLARVELSPPRLPVIANVTARPYPRDTPVADLLGRQIRSRVRWTETMAHLLDSGVEEVWEVGRGRTLTGFWQEVRAARRGASPAPRAADPAPARAGEAPAAGPVRTAAAPVPSAAAEGPPAAPLPPAATAAPSRGGGRGAHRPGTTLGSARFREVYRTRHAYVAGSMYQAIASTDLVVRMAEHGLFGFFGTGGLSLDRIGAALDDIERRLPPGAAFGMNLLHDMADAELERATVDLFLRRGVSHVEAAAFTRVTAPLVLFRAKGARRDAAGAPVAARQVLAKVSRPEVARQFLAPPAPGLLAALVAEGALTRDEAAVAAELPVASDLCVESDSGGHTDQGVALALVPTLRRLRDRAARATGGEPVRVGAAGGIGTPEAAAACFLLGADFVLTGSVNQCSPQAGTSDAVKDLLAGLDVQDVAYAPAGDLFEIGSRVQVVRRGTMFPARANQLLDLYRRHEGLEAVDARTLAVLERTCFRRPVAEVWEEVVRHYRDTGRPQVTRDAERDPRRRMALVFRWYFADSTRAALDGAKDNTANYQIHCGPAMGAFNRLVEGTALESWRRRDVDAIADLLMTGAADVLAAAGTRTAPHPPS</sequence>
<dbReference type="PANTHER" id="PTHR42681:SF1">
    <property type="entry name" value="MALONYL-COA-ACYL CARRIER PROTEIN TRANSACYLASE, MITOCHONDRIAL"/>
    <property type="match status" value="1"/>
</dbReference>
<dbReference type="SUPFAM" id="SSF52151">
    <property type="entry name" value="FabD/lysophospholipase-like"/>
    <property type="match status" value="1"/>
</dbReference>
<keyword evidence="8" id="KW-1185">Reference proteome</keyword>
<dbReference type="Pfam" id="PF21607">
    <property type="entry name" value="FabD_helical_ins"/>
    <property type="match status" value="1"/>
</dbReference>
<dbReference type="InterPro" id="IPR014043">
    <property type="entry name" value="Acyl_transferase_dom"/>
</dbReference>
<comment type="catalytic activity">
    <reaction evidence="4">
        <text>holo-[ACP] + malonyl-CoA = malonyl-[ACP] + CoA</text>
        <dbReference type="Rhea" id="RHEA:41792"/>
        <dbReference type="Rhea" id="RHEA-COMP:9623"/>
        <dbReference type="Rhea" id="RHEA-COMP:9685"/>
        <dbReference type="ChEBI" id="CHEBI:57287"/>
        <dbReference type="ChEBI" id="CHEBI:57384"/>
        <dbReference type="ChEBI" id="CHEBI:64479"/>
        <dbReference type="ChEBI" id="CHEBI:78449"/>
        <dbReference type="EC" id="2.3.1.39"/>
    </reaction>
</comment>
<dbReference type="Gene3D" id="3.40.366.10">
    <property type="entry name" value="Malonyl-Coenzyme A Acyl Carrier Protein, domain 2"/>
    <property type="match status" value="1"/>
</dbReference>
<dbReference type="SUPFAM" id="SSF51412">
    <property type="entry name" value="Inosine monophosphate dehydrogenase (IMPDH)"/>
    <property type="match status" value="1"/>
</dbReference>
<dbReference type="InterPro" id="IPR050858">
    <property type="entry name" value="Mal-CoA-ACP_Trans/PKS_FabD"/>
</dbReference>
<feature type="domain" description="Malonyl-CoA:ACP transacylase (MAT)" evidence="6">
    <location>
        <begin position="5"/>
        <end position="341"/>
    </location>
</feature>
<dbReference type="InterPro" id="IPR001227">
    <property type="entry name" value="Ac_transferase_dom_sf"/>
</dbReference>
<evidence type="ECO:0000256" key="3">
    <source>
        <dbReference type="ARBA" id="ARBA00023315"/>
    </source>
</evidence>
<evidence type="ECO:0000256" key="2">
    <source>
        <dbReference type="ARBA" id="ARBA00022679"/>
    </source>
</evidence>
<dbReference type="InterPro" id="IPR004410">
    <property type="entry name" value="Malonyl_CoA-ACP_transAc_FabD"/>
</dbReference>
<dbReference type="NCBIfam" id="TIGR02814">
    <property type="entry name" value="pfaD_fam"/>
    <property type="match status" value="1"/>
</dbReference>
<protein>
    <recommendedName>
        <fullName evidence="1">[acyl-carrier-protein] S-malonyltransferase</fullName>
        <ecNumber evidence="1">2.3.1.39</ecNumber>
    </recommendedName>
</protein>
<dbReference type="InterPro" id="IPR013785">
    <property type="entry name" value="Aldolase_TIM"/>
</dbReference>
<dbReference type="EMBL" id="BAABAJ010000001">
    <property type="protein sequence ID" value="GAA3897288.1"/>
    <property type="molecule type" value="Genomic_DNA"/>
</dbReference>